<evidence type="ECO:0000256" key="1">
    <source>
        <dbReference type="SAM" id="Coils"/>
    </source>
</evidence>
<evidence type="ECO:0000313" key="4">
    <source>
        <dbReference type="RefSeq" id="XP_017329173.1"/>
    </source>
</evidence>
<dbReference type="STRING" id="7998.ENSIPUP00000013080"/>
<sequence>MRYLSVGLGVAVMAMLGLVGFVLSRRNVVLQLNKTSYFESVKHKVSSDMLKEVKTNIAEANIRLERTKKQIADLTTALKTAQEAAVVKKAEMNKCNDEMNEIKTTIGALEAEKNKMEAEFQQKKASLKEQVDNLKIGAEKRSKVCDYIVKTSVDGMKLCGIVPVLQAEVKPETKQR</sequence>
<keyword evidence="2" id="KW-0812">Transmembrane</keyword>
<evidence type="ECO:0000313" key="3">
    <source>
        <dbReference type="Proteomes" id="UP000221080"/>
    </source>
</evidence>
<proteinExistence type="predicted"/>
<evidence type="ECO:0000256" key="2">
    <source>
        <dbReference type="SAM" id="Phobius"/>
    </source>
</evidence>
<protein>
    <submittedName>
        <fullName evidence="4">Uncharacterized protein LOC108268625</fullName>
    </submittedName>
</protein>
<organism evidence="3 4">
    <name type="scientific">Ictalurus punctatus</name>
    <name type="common">Channel catfish</name>
    <name type="synonym">Silurus punctatus</name>
    <dbReference type="NCBI Taxonomy" id="7998"/>
    <lineage>
        <taxon>Eukaryota</taxon>
        <taxon>Metazoa</taxon>
        <taxon>Chordata</taxon>
        <taxon>Craniata</taxon>
        <taxon>Vertebrata</taxon>
        <taxon>Euteleostomi</taxon>
        <taxon>Actinopterygii</taxon>
        <taxon>Neopterygii</taxon>
        <taxon>Teleostei</taxon>
        <taxon>Ostariophysi</taxon>
        <taxon>Siluriformes</taxon>
        <taxon>Ictaluridae</taxon>
        <taxon>Ictalurus</taxon>
    </lineage>
</organism>
<dbReference type="OrthoDB" id="8906012at2759"/>
<feature type="transmembrane region" description="Helical" evidence="2">
    <location>
        <begin position="6"/>
        <end position="24"/>
    </location>
</feature>
<dbReference type="OMA" id="DIATCKG"/>
<keyword evidence="3" id="KW-1185">Reference proteome</keyword>
<dbReference type="RefSeq" id="XP_017329173.1">
    <property type="nucleotide sequence ID" value="XM_017473684.3"/>
</dbReference>
<feature type="coiled-coil region" evidence="1">
    <location>
        <begin position="50"/>
        <end position="133"/>
    </location>
</feature>
<name>A0A2D0RF71_ICTPU</name>
<reference evidence="4" key="2">
    <citation type="submission" date="2025-08" db="UniProtKB">
        <authorList>
            <consortium name="RefSeq"/>
        </authorList>
    </citation>
    <scope>IDENTIFICATION</scope>
    <source>
        <tissue evidence="4">Blood</tissue>
    </source>
</reference>
<keyword evidence="2" id="KW-0472">Membrane</keyword>
<dbReference type="GeneID" id="108268625"/>
<keyword evidence="1" id="KW-0175">Coiled coil</keyword>
<reference evidence="3" key="1">
    <citation type="journal article" date="2016" name="Nat. Commun.">
        <title>The channel catfish genome sequence provides insights into the evolution of scale formation in teleosts.</title>
        <authorList>
            <person name="Liu Z."/>
            <person name="Liu S."/>
            <person name="Yao J."/>
            <person name="Bao L."/>
            <person name="Zhang J."/>
            <person name="Li Y."/>
            <person name="Jiang C."/>
            <person name="Sun L."/>
            <person name="Wang R."/>
            <person name="Zhang Y."/>
            <person name="Zhou T."/>
            <person name="Zeng Q."/>
            <person name="Fu Q."/>
            <person name="Gao S."/>
            <person name="Li N."/>
            <person name="Koren S."/>
            <person name="Jiang Y."/>
            <person name="Zimin A."/>
            <person name="Xu P."/>
            <person name="Phillippy A.M."/>
            <person name="Geng X."/>
            <person name="Song L."/>
            <person name="Sun F."/>
            <person name="Li C."/>
            <person name="Wang X."/>
            <person name="Chen A."/>
            <person name="Jin Y."/>
            <person name="Yuan Z."/>
            <person name="Yang Y."/>
            <person name="Tan S."/>
            <person name="Peatman E."/>
            <person name="Lu J."/>
            <person name="Qin Z."/>
            <person name="Dunham R."/>
            <person name="Li Z."/>
            <person name="Sonstegard T."/>
            <person name="Feng J."/>
            <person name="Danzmann R.G."/>
            <person name="Schroeder S."/>
            <person name="Scheffler B."/>
            <person name="Duke M.V."/>
            <person name="Ballard L."/>
            <person name="Kucuktas H."/>
            <person name="Kaltenboeck L."/>
            <person name="Liu H."/>
            <person name="Armbruster J."/>
            <person name="Xie Y."/>
            <person name="Kirby M.L."/>
            <person name="Tian Y."/>
            <person name="Flanagan M.E."/>
            <person name="Mu W."/>
            <person name="Waldbieser G.C."/>
        </authorList>
    </citation>
    <scope>NUCLEOTIDE SEQUENCE [LARGE SCALE GENOMIC DNA]</scope>
    <source>
        <strain evidence="3">SDA103</strain>
    </source>
</reference>
<accession>A0A2D0RF71</accession>
<dbReference type="Proteomes" id="UP000221080">
    <property type="component" value="Chromosome 1"/>
</dbReference>
<dbReference type="AlphaFoldDB" id="A0A2D0RF71"/>
<gene>
    <name evidence="4" type="primary">LOC108268625</name>
</gene>
<keyword evidence="2" id="KW-1133">Transmembrane helix</keyword>
<dbReference type="KEGG" id="ipu:108268625"/>